<keyword evidence="6 15" id="KW-0808">Transferase</keyword>
<evidence type="ECO:0000256" key="5">
    <source>
        <dbReference type="ARBA" id="ARBA00022516"/>
    </source>
</evidence>
<evidence type="ECO:0000256" key="15">
    <source>
        <dbReference type="RuleBase" id="RU368088"/>
    </source>
</evidence>
<evidence type="ECO:0000256" key="1">
    <source>
        <dbReference type="ARBA" id="ARBA00001946"/>
    </source>
</evidence>
<gene>
    <name evidence="16" type="ORF">INT47_010158</name>
</gene>
<sequence>MLKVFLDSITKPEELQALCKYKFAPKSASAASLQQTLAQDTSKKSCYEFLNMTSRSFAAVIQELDEELRDSVCLFYLVLRGLDTIEDDMSLDLNRKVELLRSFDQIIYQKGWTFNENGPNEKDRELLVHFDVIINEFLRLKPEYQKVIANITKLMGDGMADYVSGEHRENTAIATVKDFDLYCHYVAGLVGYGLSDLFAASGLESKEIADDKVLSNAMGLFLQKTNIIRDYREDLDDGRQFWPKEIWGKYVEKFSDLTKPEYKDKAQACLSDMVLNVLDDVPQVLTYLSKLKNQSVFNFCAIPQVMAISTLALVFNNLDIYHRNLKIRKGQAVKLIMDSKDMDHVVSIFRQYVFEISRKNEATDPNFMKISMAIGRIEQWIAANYKPSPQSLQKAQQPSIFLPIILGLLGMFIMNYFKNA</sequence>
<evidence type="ECO:0000256" key="8">
    <source>
        <dbReference type="ARBA" id="ARBA00022955"/>
    </source>
</evidence>
<dbReference type="NCBIfam" id="TIGR01559">
    <property type="entry name" value="squal_synth"/>
    <property type="match status" value="1"/>
</dbReference>
<organism evidence="16 17">
    <name type="scientific">Mucor saturninus</name>
    <dbReference type="NCBI Taxonomy" id="64648"/>
    <lineage>
        <taxon>Eukaryota</taxon>
        <taxon>Fungi</taxon>
        <taxon>Fungi incertae sedis</taxon>
        <taxon>Mucoromycota</taxon>
        <taxon>Mucoromycotina</taxon>
        <taxon>Mucoromycetes</taxon>
        <taxon>Mucorales</taxon>
        <taxon>Mucorineae</taxon>
        <taxon>Mucoraceae</taxon>
        <taxon>Mucor</taxon>
    </lineage>
</organism>
<comment type="catalytic activity">
    <reaction evidence="15">
        <text>2 (2E,6E)-farnesyl diphosphate + NADH + H(+) = squalene + 2 diphosphate + NAD(+)</text>
        <dbReference type="Rhea" id="RHEA:32299"/>
        <dbReference type="ChEBI" id="CHEBI:15378"/>
        <dbReference type="ChEBI" id="CHEBI:15440"/>
        <dbReference type="ChEBI" id="CHEBI:33019"/>
        <dbReference type="ChEBI" id="CHEBI:57540"/>
        <dbReference type="ChEBI" id="CHEBI:57945"/>
        <dbReference type="ChEBI" id="CHEBI:175763"/>
        <dbReference type="EC" id="2.5.1.21"/>
    </reaction>
</comment>
<comment type="similarity">
    <text evidence="3 15">Belongs to the phytoene/squalene synthase family.</text>
</comment>
<dbReference type="EC" id="2.5.1.21" evidence="4 15"/>
<dbReference type="Proteomes" id="UP000603453">
    <property type="component" value="Unassembled WGS sequence"/>
</dbReference>
<evidence type="ECO:0000256" key="14">
    <source>
        <dbReference type="ARBA" id="ARBA00023221"/>
    </source>
</evidence>
<dbReference type="InterPro" id="IPR008949">
    <property type="entry name" value="Isoprenoid_synthase_dom_sf"/>
</dbReference>
<comment type="catalytic activity">
    <reaction evidence="15">
        <text>2 (2E,6E)-farnesyl diphosphate + NADPH + H(+) = squalene + 2 diphosphate + NADP(+)</text>
        <dbReference type="Rhea" id="RHEA:32295"/>
        <dbReference type="ChEBI" id="CHEBI:15378"/>
        <dbReference type="ChEBI" id="CHEBI:15440"/>
        <dbReference type="ChEBI" id="CHEBI:33019"/>
        <dbReference type="ChEBI" id="CHEBI:57783"/>
        <dbReference type="ChEBI" id="CHEBI:58349"/>
        <dbReference type="ChEBI" id="CHEBI:175763"/>
        <dbReference type="EC" id="2.5.1.21"/>
    </reaction>
</comment>
<keyword evidence="10" id="KW-0756">Sterol biosynthesis</keyword>
<keyword evidence="5" id="KW-0444">Lipid biosynthesis</keyword>
<dbReference type="SUPFAM" id="SSF48576">
    <property type="entry name" value="Terpenoid synthases"/>
    <property type="match status" value="1"/>
</dbReference>
<dbReference type="GO" id="GO:0051996">
    <property type="term" value="F:squalene synthase [NAD(P)H] activity"/>
    <property type="evidence" value="ECO:0007669"/>
    <property type="project" value="UniProtKB-UniRule"/>
</dbReference>
<dbReference type="FunFam" id="1.10.600.10:FF:000003">
    <property type="entry name" value="Farnesyl-diphosphate farnesyltransferase 1"/>
    <property type="match status" value="1"/>
</dbReference>
<dbReference type="InterPro" id="IPR006449">
    <property type="entry name" value="Squal_synth-like"/>
</dbReference>
<dbReference type="GO" id="GO:0045338">
    <property type="term" value="P:farnesyl diphosphate metabolic process"/>
    <property type="evidence" value="ECO:0007669"/>
    <property type="project" value="InterPro"/>
</dbReference>
<evidence type="ECO:0000256" key="13">
    <source>
        <dbReference type="ARBA" id="ARBA00023166"/>
    </source>
</evidence>
<evidence type="ECO:0000256" key="3">
    <source>
        <dbReference type="ARBA" id="ARBA00006251"/>
    </source>
</evidence>
<evidence type="ECO:0000256" key="7">
    <source>
        <dbReference type="ARBA" id="ARBA00022692"/>
    </source>
</evidence>
<dbReference type="AlphaFoldDB" id="A0A8H7V7J8"/>
<name>A0A8H7V7J8_9FUNG</name>
<dbReference type="PANTHER" id="PTHR11626">
    <property type="entry name" value="FARNESYL-DIPHOSPHATE FARNESYLTRANSFERASE"/>
    <property type="match status" value="1"/>
</dbReference>
<comment type="pathway">
    <text evidence="15">Terpene metabolism; lanosterol biosynthesis; lanosterol from farnesyl diphosphate: step 1/3.</text>
</comment>
<keyword evidence="7 15" id="KW-0812">Transmembrane</keyword>
<dbReference type="InterPro" id="IPR044844">
    <property type="entry name" value="Trans_IPPS_euk-type"/>
</dbReference>
<keyword evidence="8" id="KW-0752">Steroid biosynthesis</keyword>
<feature type="transmembrane region" description="Helical" evidence="15">
    <location>
        <begin position="400"/>
        <end position="417"/>
    </location>
</feature>
<dbReference type="PANTHER" id="PTHR11626:SF2">
    <property type="entry name" value="SQUALENE SYNTHASE"/>
    <property type="match status" value="1"/>
</dbReference>
<keyword evidence="13" id="KW-1207">Sterol metabolism</keyword>
<proteinExistence type="inferred from homology"/>
<protein>
    <recommendedName>
        <fullName evidence="4 15">Squalene synthase</fullName>
        <shortName evidence="15">SQS</shortName>
        <shortName evidence="15">SS</shortName>
        <ecNumber evidence="4 15">2.5.1.21</ecNumber>
    </recommendedName>
</protein>
<evidence type="ECO:0000256" key="11">
    <source>
        <dbReference type="ARBA" id="ARBA00023098"/>
    </source>
</evidence>
<evidence type="ECO:0000313" key="17">
    <source>
        <dbReference type="Proteomes" id="UP000603453"/>
    </source>
</evidence>
<reference evidence="16" key="1">
    <citation type="submission" date="2020-12" db="EMBL/GenBank/DDBJ databases">
        <title>Metabolic potential, ecology and presence of endohyphal bacteria is reflected in genomic diversity of Mucoromycotina.</title>
        <authorList>
            <person name="Muszewska A."/>
            <person name="Okrasinska A."/>
            <person name="Steczkiewicz K."/>
            <person name="Drgas O."/>
            <person name="Orlowska M."/>
            <person name="Perlinska-Lenart U."/>
            <person name="Aleksandrzak-Piekarczyk T."/>
            <person name="Szatraj K."/>
            <person name="Zielenkiewicz U."/>
            <person name="Pilsyk S."/>
            <person name="Malc E."/>
            <person name="Mieczkowski P."/>
            <person name="Kruszewska J.S."/>
            <person name="Biernat P."/>
            <person name="Pawlowska J."/>
        </authorList>
    </citation>
    <scope>NUCLEOTIDE SEQUENCE</scope>
    <source>
        <strain evidence="16">WA0000017839</strain>
    </source>
</reference>
<evidence type="ECO:0000256" key="10">
    <source>
        <dbReference type="ARBA" id="ARBA00023011"/>
    </source>
</evidence>
<keyword evidence="17" id="KW-1185">Reference proteome</keyword>
<dbReference type="CDD" id="cd00683">
    <property type="entry name" value="Trans_IPPS_HH"/>
    <property type="match status" value="1"/>
</dbReference>
<evidence type="ECO:0000256" key="2">
    <source>
        <dbReference type="ARBA" id="ARBA00004370"/>
    </source>
</evidence>
<dbReference type="InterPro" id="IPR019845">
    <property type="entry name" value="Squalene/phytoene_synthase_CS"/>
</dbReference>
<dbReference type="UniPathway" id="UPA00767">
    <property type="reaction ID" value="UER00751"/>
</dbReference>
<dbReference type="GO" id="GO:0005789">
    <property type="term" value="C:endoplasmic reticulum membrane"/>
    <property type="evidence" value="ECO:0007669"/>
    <property type="project" value="TreeGrafter"/>
</dbReference>
<evidence type="ECO:0000256" key="12">
    <source>
        <dbReference type="ARBA" id="ARBA00023136"/>
    </source>
</evidence>
<dbReference type="SFLD" id="SFLDS00005">
    <property type="entry name" value="Isoprenoid_Synthase_Type_I"/>
    <property type="match status" value="1"/>
</dbReference>
<comment type="cofactor">
    <cofactor evidence="1 15">
        <name>Mg(2+)</name>
        <dbReference type="ChEBI" id="CHEBI:18420"/>
    </cofactor>
</comment>
<comment type="subcellular location">
    <subcellularLocation>
        <location evidence="2">Membrane</location>
    </subcellularLocation>
</comment>
<dbReference type="InterPro" id="IPR033904">
    <property type="entry name" value="Trans_IPPS_HH"/>
</dbReference>
<keyword evidence="9 15" id="KW-1133">Transmembrane helix</keyword>
<dbReference type="GO" id="GO:0006696">
    <property type="term" value="P:ergosterol biosynthetic process"/>
    <property type="evidence" value="ECO:0007669"/>
    <property type="project" value="TreeGrafter"/>
</dbReference>
<dbReference type="Pfam" id="PF00494">
    <property type="entry name" value="SQS_PSY"/>
    <property type="match status" value="1"/>
</dbReference>
<evidence type="ECO:0000313" key="16">
    <source>
        <dbReference type="EMBL" id="KAG2208462.1"/>
    </source>
</evidence>
<dbReference type="PROSITE" id="PS01045">
    <property type="entry name" value="SQUALEN_PHYTOEN_SYN_2"/>
    <property type="match status" value="1"/>
</dbReference>
<evidence type="ECO:0000256" key="4">
    <source>
        <dbReference type="ARBA" id="ARBA00012373"/>
    </source>
</evidence>
<evidence type="ECO:0000256" key="9">
    <source>
        <dbReference type="ARBA" id="ARBA00022989"/>
    </source>
</evidence>
<dbReference type="SFLD" id="SFLDG01018">
    <property type="entry name" value="Squalene/Phytoene_Synthase_Lik"/>
    <property type="match status" value="1"/>
</dbReference>
<dbReference type="EMBL" id="JAEPRD010000019">
    <property type="protein sequence ID" value="KAG2208462.1"/>
    <property type="molecule type" value="Genomic_DNA"/>
</dbReference>
<comment type="caution">
    <text evidence="16">The sequence shown here is derived from an EMBL/GenBank/DDBJ whole genome shotgun (WGS) entry which is preliminary data.</text>
</comment>
<keyword evidence="12 15" id="KW-0472">Membrane</keyword>
<evidence type="ECO:0000256" key="6">
    <source>
        <dbReference type="ARBA" id="ARBA00022679"/>
    </source>
</evidence>
<dbReference type="PROSITE" id="PS01044">
    <property type="entry name" value="SQUALEN_PHYTOEN_SYN_1"/>
    <property type="match status" value="1"/>
</dbReference>
<dbReference type="InterPro" id="IPR002060">
    <property type="entry name" value="Squ/phyt_synthse"/>
</dbReference>
<keyword evidence="14" id="KW-0753">Steroid metabolism</keyword>
<keyword evidence="11" id="KW-0443">Lipid metabolism</keyword>
<comment type="function">
    <text evidence="15">Catalyzes the condensation of 2 farnesyl pyrophosphate (FPP) moieties to form squalene.</text>
</comment>
<dbReference type="Gene3D" id="1.10.600.10">
    <property type="entry name" value="Farnesyl Diphosphate Synthase"/>
    <property type="match status" value="1"/>
</dbReference>
<dbReference type="GO" id="GO:0055056">
    <property type="term" value="F:D-glucose transmembrane transporter activity"/>
    <property type="evidence" value="ECO:0007669"/>
    <property type="project" value="UniProtKB-UniRule"/>
</dbReference>
<dbReference type="OrthoDB" id="431150at2759"/>
<accession>A0A8H7V7J8</accession>